<evidence type="ECO:0000313" key="3">
    <source>
        <dbReference type="EMBL" id="SDO21597.1"/>
    </source>
</evidence>
<dbReference type="STRING" id="1090615.SAMN04515671_0177"/>
<dbReference type="AlphaFoldDB" id="A0A1H0HR33"/>
<gene>
    <name evidence="3" type="ORF">SAMN04515671_0177</name>
</gene>
<dbReference type="Gene3D" id="3.40.50.1820">
    <property type="entry name" value="alpha/beta hydrolase"/>
    <property type="match status" value="1"/>
</dbReference>
<keyword evidence="1 3" id="KW-0378">Hydrolase</keyword>
<name>A0A1H0HR33_9ACTN</name>
<dbReference type="Pfam" id="PF20434">
    <property type="entry name" value="BD-FAE"/>
    <property type="match status" value="1"/>
</dbReference>
<dbReference type="RefSeq" id="WP_090474125.1">
    <property type="nucleotide sequence ID" value="NZ_LT629710.1"/>
</dbReference>
<dbReference type="PANTHER" id="PTHR48081:SF33">
    <property type="entry name" value="KYNURENINE FORMAMIDASE"/>
    <property type="match status" value="1"/>
</dbReference>
<dbReference type="EMBL" id="LT629710">
    <property type="protein sequence ID" value="SDO21597.1"/>
    <property type="molecule type" value="Genomic_DNA"/>
</dbReference>
<evidence type="ECO:0000259" key="2">
    <source>
        <dbReference type="Pfam" id="PF20434"/>
    </source>
</evidence>
<evidence type="ECO:0000256" key="1">
    <source>
        <dbReference type="ARBA" id="ARBA00022801"/>
    </source>
</evidence>
<dbReference type="GO" id="GO:0016787">
    <property type="term" value="F:hydrolase activity"/>
    <property type="evidence" value="ECO:0007669"/>
    <property type="project" value="UniProtKB-KW"/>
</dbReference>
<dbReference type="SUPFAM" id="SSF53474">
    <property type="entry name" value="alpha/beta-Hydrolases"/>
    <property type="match status" value="1"/>
</dbReference>
<dbReference type="PANTHER" id="PTHR48081">
    <property type="entry name" value="AB HYDROLASE SUPERFAMILY PROTEIN C4A8.06C"/>
    <property type="match status" value="1"/>
</dbReference>
<feature type="domain" description="BD-FAE-like" evidence="2">
    <location>
        <begin position="25"/>
        <end position="217"/>
    </location>
</feature>
<organism evidence="3 4">
    <name type="scientific">Nakamurella panacisegetis</name>
    <dbReference type="NCBI Taxonomy" id="1090615"/>
    <lineage>
        <taxon>Bacteria</taxon>
        <taxon>Bacillati</taxon>
        <taxon>Actinomycetota</taxon>
        <taxon>Actinomycetes</taxon>
        <taxon>Nakamurellales</taxon>
        <taxon>Nakamurellaceae</taxon>
        <taxon>Nakamurella</taxon>
    </lineage>
</organism>
<sequence length="261" mass="27324">MTTVQEYSYGSHPSQFVRMHLPAGDRLPVVVVVHGGFWRNKYGVELAEPLAADLAKFGVAAAAVEYRRVGDGGGWPTTMADVARAVDHLASAGQYVAEGRLRLDRVAAVGHSAGGQLAAWLTHRRSLRSGTAGSITATSHFVPVIGAVAQAGVLDLVGASLERLGDGAVDDLMQGAAGSVPQRYHHSSPLAHVGDGAAVVCVHGDQDEDVPLSQSQRYVDAAVLAGDPARLVVLPGVDHMGLIDVRSDAWAVCRDSLLQMV</sequence>
<evidence type="ECO:0000313" key="4">
    <source>
        <dbReference type="Proteomes" id="UP000198741"/>
    </source>
</evidence>
<proteinExistence type="predicted"/>
<reference evidence="3 4" key="1">
    <citation type="submission" date="2016-10" db="EMBL/GenBank/DDBJ databases">
        <authorList>
            <person name="de Groot N.N."/>
        </authorList>
    </citation>
    <scope>NUCLEOTIDE SEQUENCE [LARGE SCALE GENOMIC DNA]</scope>
    <source>
        <strain evidence="4">P4-7,KCTC 19426,CECT 7604</strain>
    </source>
</reference>
<dbReference type="InterPro" id="IPR050300">
    <property type="entry name" value="GDXG_lipolytic_enzyme"/>
</dbReference>
<dbReference type="InterPro" id="IPR029058">
    <property type="entry name" value="AB_hydrolase_fold"/>
</dbReference>
<protein>
    <submittedName>
        <fullName evidence="3">Alpha/beta hydrolase family protein</fullName>
    </submittedName>
</protein>
<dbReference type="Proteomes" id="UP000198741">
    <property type="component" value="Chromosome I"/>
</dbReference>
<dbReference type="InterPro" id="IPR049492">
    <property type="entry name" value="BD-FAE-like_dom"/>
</dbReference>
<dbReference type="OrthoDB" id="255603at2"/>
<accession>A0A1H0HR33</accession>
<keyword evidence="4" id="KW-1185">Reference proteome</keyword>